<evidence type="ECO:0000313" key="2">
    <source>
        <dbReference type="Proteomes" id="UP001148312"/>
    </source>
</evidence>
<accession>A0A9X0BYN7</accession>
<evidence type="ECO:0000313" key="1">
    <source>
        <dbReference type="EMBL" id="KAJ5490885.1"/>
    </source>
</evidence>
<dbReference type="AlphaFoldDB" id="A0A9X0BYN7"/>
<dbReference type="GeneID" id="81622304"/>
<protein>
    <recommendedName>
        <fullName evidence="3">N-acetyltransferase domain-containing protein</fullName>
    </recommendedName>
</protein>
<evidence type="ECO:0008006" key="3">
    <source>
        <dbReference type="Google" id="ProtNLM"/>
    </source>
</evidence>
<reference evidence="1" key="1">
    <citation type="submission" date="2022-12" db="EMBL/GenBank/DDBJ databases">
        <authorList>
            <person name="Petersen C."/>
        </authorList>
    </citation>
    <scope>NUCLEOTIDE SEQUENCE</scope>
    <source>
        <strain evidence="1">IBT 30728</strain>
    </source>
</reference>
<reference evidence="1" key="2">
    <citation type="journal article" date="2023" name="IMA Fungus">
        <title>Comparative genomic study of the Penicillium genus elucidates a diverse pangenome and 15 lateral gene transfer events.</title>
        <authorList>
            <person name="Petersen C."/>
            <person name="Sorensen T."/>
            <person name="Nielsen M.R."/>
            <person name="Sondergaard T.E."/>
            <person name="Sorensen J.L."/>
            <person name="Fitzpatrick D.A."/>
            <person name="Frisvad J.C."/>
            <person name="Nielsen K.L."/>
        </authorList>
    </citation>
    <scope>NUCLEOTIDE SEQUENCE</scope>
    <source>
        <strain evidence="1">IBT 30728</strain>
    </source>
</reference>
<proteinExistence type="predicted"/>
<dbReference type="RefSeq" id="XP_056792014.1">
    <property type="nucleotide sequence ID" value="XM_056932055.1"/>
</dbReference>
<organism evidence="1 2">
    <name type="scientific">Penicillium diatomitis</name>
    <dbReference type="NCBI Taxonomy" id="2819901"/>
    <lineage>
        <taxon>Eukaryota</taxon>
        <taxon>Fungi</taxon>
        <taxon>Dikarya</taxon>
        <taxon>Ascomycota</taxon>
        <taxon>Pezizomycotina</taxon>
        <taxon>Eurotiomycetes</taxon>
        <taxon>Eurotiomycetidae</taxon>
        <taxon>Eurotiales</taxon>
        <taxon>Aspergillaceae</taxon>
        <taxon>Penicillium</taxon>
    </lineage>
</organism>
<sequence>MPTSVTLHAALTSDSTIRSFSHMQSGPDISIELFTSQDLLAQPWLSELTKMINASYLVGHTDRIKYLNNKLRLRSDSDLSRELGVSGFTAVAFARDQAGEKAEVIGTASMKPWKNDELWLRGEGEIEGEDGKKNKDKIQDEIDGAEADTATDEHVLLESICPGDYELAVVALPPDNRYRGKGIAGRLVKACEDELLRRRSQEGDQSQPIRVMIRVLKENAGVYWLKQGFKVVGSQRRPAGFWDALEPFTLWAMVRELRT</sequence>
<dbReference type="Gene3D" id="3.40.630.30">
    <property type="match status" value="1"/>
</dbReference>
<dbReference type="SUPFAM" id="SSF55729">
    <property type="entry name" value="Acyl-CoA N-acyltransferases (Nat)"/>
    <property type="match status" value="1"/>
</dbReference>
<name>A0A9X0BYN7_9EURO</name>
<gene>
    <name evidence="1" type="ORF">N7539_002452</name>
</gene>
<comment type="caution">
    <text evidence="1">The sequence shown here is derived from an EMBL/GenBank/DDBJ whole genome shotgun (WGS) entry which is preliminary data.</text>
</comment>
<dbReference type="Proteomes" id="UP001148312">
    <property type="component" value="Unassembled WGS sequence"/>
</dbReference>
<dbReference type="EMBL" id="JAPWDQ010000003">
    <property type="protein sequence ID" value="KAJ5490885.1"/>
    <property type="molecule type" value="Genomic_DNA"/>
</dbReference>
<keyword evidence="2" id="KW-1185">Reference proteome</keyword>
<dbReference type="InterPro" id="IPR016181">
    <property type="entry name" value="Acyl_CoA_acyltransferase"/>
</dbReference>